<dbReference type="PANTHER" id="PTHR11735">
    <property type="entry name" value="TRNA N6-ADENOSINE THREONYLCARBAMOYLTRANSFERASE"/>
    <property type="match status" value="1"/>
</dbReference>
<evidence type="ECO:0000259" key="8">
    <source>
        <dbReference type="Pfam" id="PF00814"/>
    </source>
</evidence>
<dbReference type="HAMAP" id="MF_01445">
    <property type="entry name" value="TsaD"/>
    <property type="match status" value="1"/>
</dbReference>
<evidence type="ECO:0000313" key="10">
    <source>
        <dbReference type="Proteomes" id="UP000324831"/>
    </source>
</evidence>
<feature type="binding site" evidence="7">
    <location>
        <position position="273"/>
    </location>
    <ligand>
        <name>substrate</name>
    </ligand>
</feature>
<feature type="binding site" evidence="7">
    <location>
        <position position="168"/>
    </location>
    <ligand>
        <name>substrate</name>
    </ligand>
</feature>
<feature type="binding site" evidence="7">
    <location>
        <position position="117"/>
    </location>
    <ligand>
        <name>Fe cation</name>
        <dbReference type="ChEBI" id="CHEBI:24875"/>
    </ligand>
</feature>
<sequence>MKSSLILGIETSCDDTSVALVRNNKLLDCIVISSAELQANFGGVVPELAAREHEKYLLPSIRELLARTGVYWREVTHIAYTSQPGLVGCLLVGQVFAKTLSLASNKPLIAVDHIYSHIFSVGLTSPIKFPFLALVISGKTTALYFVNSFTDIELLEDTADNAIGEVYDKVARELGLKYPGGAAIDALFNRDRKVPNLLKHKTNPAQRFSYSGILSAVVRLCKFIDRTGIENRNEYVATMFQKWVIDGLISKLKYWINKKDVRCVYVSGGVAANKYLREELEKINTDVFVVDKKFSGDNAAMVAFYASHLIK</sequence>
<dbReference type="InterPro" id="IPR022450">
    <property type="entry name" value="TsaD"/>
</dbReference>
<dbReference type="EC" id="2.3.1.234" evidence="7"/>
<dbReference type="GO" id="GO:0005737">
    <property type="term" value="C:cytoplasm"/>
    <property type="evidence" value="ECO:0007669"/>
    <property type="project" value="UniProtKB-SubCell"/>
</dbReference>
<keyword evidence="7" id="KW-0963">Cytoplasm</keyword>
<dbReference type="Gene3D" id="3.30.420.40">
    <property type="match status" value="2"/>
</dbReference>
<evidence type="ECO:0000256" key="4">
    <source>
        <dbReference type="ARBA" id="ARBA00023004"/>
    </source>
</evidence>
<comment type="caution">
    <text evidence="9">The sequence shown here is derived from an EMBL/GenBank/DDBJ whole genome shotgun (WGS) entry which is preliminary data.</text>
</comment>
<proteinExistence type="inferred from homology"/>
<evidence type="ECO:0000256" key="7">
    <source>
        <dbReference type="HAMAP-Rule" id="MF_01445"/>
    </source>
</evidence>
<keyword evidence="4 7" id="KW-0408">Iron</keyword>
<dbReference type="AlphaFoldDB" id="A0A478FQ09"/>
<feature type="binding site" evidence="7">
    <location>
        <position position="181"/>
    </location>
    <ligand>
        <name>substrate</name>
    </ligand>
</feature>
<dbReference type="GO" id="GO:0061711">
    <property type="term" value="F:tRNA N(6)-L-threonylcarbamoyladenine synthase activity"/>
    <property type="evidence" value="ECO:0007669"/>
    <property type="project" value="UniProtKB-EC"/>
</dbReference>
<keyword evidence="2 7" id="KW-0819">tRNA processing</keyword>
<evidence type="ECO:0000256" key="6">
    <source>
        <dbReference type="ARBA" id="ARBA00048117"/>
    </source>
</evidence>
<dbReference type="PANTHER" id="PTHR11735:SF6">
    <property type="entry name" value="TRNA N6-ADENOSINE THREONYLCARBAMOYLTRANSFERASE, MITOCHONDRIAL"/>
    <property type="match status" value="1"/>
</dbReference>
<evidence type="ECO:0000256" key="2">
    <source>
        <dbReference type="ARBA" id="ARBA00022694"/>
    </source>
</evidence>
<keyword evidence="1 7" id="KW-0808">Transferase</keyword>
<evidence type="ECO:0000256" key="3">
    <source>
        <dbReference type="ARBA" id="ARBA00022723"/>
    </source>
</evidence>
<dbReference type="InterPro" id="IPR017861">
    <property type="entry name" value="KAE1/TsaD"/>
</dbReference>
<dbReference type="InterPro" id="IPR043129">
    <property type="entry name" value="ATPase_NBD"/>
</dbReference>
<evidence type="ECO:0000313" key="9">
    <source>
        <dbReference type="EMBL" id="GCE63157.1"/>
    </source>
</evidence>
<gene>
    <name evidence="7 9" type="primary">tsaD</name>
    <name evidence="9" type="ORF">MHSWG343_01350</name>
</gene>
<protein>
    <recommendedName>
        <fullName evidence="7">tRNA N6-adenosine threonylcarbamoyltransferase</fullName>
        <ecNumber evidence="7">2.3.1.234</ecNumber>
    </recommendedName>
    <alternativeName>
        <fullName evidence="7">N6-L-threonylcarbamoyladenine synthase</fullName>
        <shortName evidence="7">t(6)A synthase</shortName>
    </alternativeName>
    <alternativeName>
        <fullName evidence="7">t(6)A37 threonylcarbamoyladenosine biosynthesis protein TsaD</fullName>
    </alternativeName>
    <alternativeName>
        <fullName evidence="7">tRNA threonylcarbamoyladenosine biosynthesis protein TsaD</fullName>
    </alternativeName>
</protein>
<dbReference type="Proteomes" id="UP000324831">
    <property type="component" value="Unassembled WGS sequence"/>
</dbReference>
<name>A0A478FQ09_9MOLU</name>
<accession>A0A478FQ09</accession>
<dbReference type="GO" id="GO:0002949">
    <property type="term" value="P:tRNA threonylcarbamoyladenosine modification"/>
    <property type="evidence" value="ECO:0007669"/>
    <property type="project" value="UniProtKB-UniRule"/>
</dbReference>
<feature type="domain" description="Gcp-like" evidence="8">
    <location>
        <begin position="26"/>
        <end position="304"/>
    </location>
</feature>
<keyword evidence="3 7" id="KW-0479">Metal-binding</keyword>
<comment type="catalytic activity">
    <reaction evidence="6 7">
        <text>L-threonylcarbamoyladenylate + adenosine(37) in tRNA = N(6)-L-threonylcarbamoyladenosine(37) in tRNA + AMP + H(+)</text>
        <dbReference type="Rhea" id="RHEA:37059"/>
        <dbReference type="Rhea" id="RHEA-COMP:10162"/>
        <dbReference type="Rhea" id="RHEA-COMP:10163"/>
        <dbReference type="ChEBI" id="CHEBI:15378"/>
        <dbReference type="ChEBI" id="CHEBI:73682"/>
        <dbReference type="ChEBI" id="CHEBI:74411"/>
        <dbReference type="ChEBI" id="CHEBI:74418"/>
        <dbReference type="ChEBI" id="CHEBI:456215"/>
        <dbReference type="EC" id="2.3.1.234"/>
    </reaction>
</comment>
<dbReference type="RefSeq" id="WP_216082759.1">
    <property type="nucleotide sequence ID" value="NZ_CACTIB010000008.1"/>
</dbReference>
<feature type="binding site" evidence="7">
    <location>
        <position position="113"/>
    </location>
    <ligand>
        <name>Fe cation</name>
        <dbReference type="ChEBI" id="CHEBI:24875"/>
    </ligand>
</feature>
<comment type="subcellular location">
    <subcellularLocation>
        <location evidence="7">Cytoplasm</location>
    </subcellularLocation>
</comment>
<evidence type="ECO:0000256" key="5">
    <source>
        <dbReference type="ARBA" id="ARBA00023315"/>
    </source>
</evidence>
<dbReference type="NCBIfam" id="TIGR00329">
    <property type="entry name" value="gcp_kae1"/>
    <property type="match status" value="1"/>
</dbReference>
<organism evidence="9 10">
    <name type="scientific">Candidatus Mycoplasma haematohominis</name>
    <dbReference type="NCBI Taxonomy" id="1494318"/>
    <lineage>
        <taxon>Bacteria</taxon>
        <taxon>Bacillati</taxon>
        <taxon>Mycoplasmatota</taxon>
        <taxon>Mollicutes</taxon>
        <taxon>Mycoplasmataceae</taxon>
        <taxon>Mycoplasma</taxon>
    </lineage>
</organism>
<feature type="binding site" evidence="7">
    <location>
        <begin position="135"/>
        <end position="139"/>
    </location>
    <ligand>
        <name>substrate</name>
    </ligand>
</feature>
<evidence type="ECO:0000256" key="1">
    <source>
        <dbReference type="ARBA" id="ARBA00022679"/>
    </source>
</evidence>
<comment type="function">
    <text evidence="7">Required for the formation of a threonylcarbamoyl group on adenosine at position 37 (t(6)A37) in tRNAs that read codons beginning with adenine. Is involved in the transfer of the threonylcarbamoyl moiety of threonylcarbamoyl-AMP (TC-AMP) to the N6 group of A37, together with TsaE and TsaB. TsaD likely plays a direct catalytic role in this reaction.</text>
</comment>
<feature type="binding site" evidence="7">
    <location>
        <position position="297"/>
    </location>
    <ligand>
        <name>Fe cation</name>
        <dbReference type="ChEBI" id="CHEBI:24875"/>
    </ligand>
</feature>
<dbReference type="NCBIfam" id="TIGR03723">
    <property type="entry name" value="T6A_TsaD_YgjD"/>
    <property type="match status" value="1"/>
</dbReference>
<comment type="similarity">
    <text evidence="7">Belongs to the KAE1 / TsaD family.</text>
</comment>
<dbReference type="EMBL" id="BIMN01000001">
    <property type="protein sequence ID" value="GCE63157.1"/>
    <property type="molecule type" value="Genomic_DNA"/>
</dbReference>
<reference evidence="9 10" key="1">
    <citation type="submission" date="2019-01" db="EMBL/GenBank/DDBJ databases">
        <title>Draft genome sequences of Candidatus Mycoplasma haemohominis SWG34-3 identified from a patient with pyrexia, anemia and liver dysfunction.</title>
        <authorList>
            <person name="Sekizuka T."/>
            <person name="Hattori N."/>
            <person name="Katano H."/>
            <person name="Takuma T."/>
            <person name="Ito T."/>
            <person name="Arai N."/>
            <person name="Yanai R."/>
            <person name="Ishii S."/>
            <person name="Miura Y."/>
            <person name="Tokunaga T."/>
            <person name="Watanabe H."/>
            <person name="Nomura N."/>
            <person name="Eguchi J."/>
            <person name="Arai T."/>
            <person name="Hasegawa H."/>
            <person name="Nakamaki T."/>
            <person name="Wakita T."/>
            <person name="Niki Y."/>
            <person name="Kuroda M."/>
        </authorList>
    </citation>
    <scope>NUCLEOTIDE SEQUENCE [LARGE SCALE GENOMIC DNA]</scope>
    <source>
        <strain evidence="9">SWG34-3</strain>
    </source>
</reference>
<dbReference type="InterPro" id="IPR000905">
    <property type="entry name" value="Gcp-like_dom"/>
</dbReference>
<comment type="cofactor">
    <cofactor evidence="7">
        <name>Fe(2+)</name>
        <dbReference type="ChEBI" id="CHEBI:29033"/>
    </cofactor>
    <text evidence="7">Binds 1 Fe(2+) ion per subunit.</text>
</comment>
<dbReference type="PRINTS" id="PR00789">
    <property type="entry name" value="OSIALOPTASE"/>
</dbReference>
<feature type="binding site" evidence="7">
    <location>
        <position position="185"/>
    </location>
    <ligand>
        <name>substrate</name>
    </ligand>
</feature>
<keyword evidence="5 7" id="KW-0012">Acyltransferase</keyword>
<dbReference type="Pfam" id="PF00814">
    <property type="entry name" value="TsaD"/>
    <property type="match status" value="1"/>
</dbReference>
<dbReference type="SUPFAM" id="SSF53067">
    <property type="entry name" value="Actin-like ATPase domain"/>
    <property type="match status" value="2"/>
</dbReference>
<dbReference type="GO" id="GO:0005506">
    <property type="term" value="F:iron ion binding"/>
    <property type="evidence" value="ECO:0007669"/>
    <property type="project" value="UniProtKB-UniRule"/>
</dbReference>